<comment type="subcellular location">
    <subcellularLocation>
        <location evidence="1">Membrane</location>
    </subcellularLocation>
</comment>
<dbReference type="AlphaFoldDB" id="A0A5A9PAD8"/>
<evidence type="ECO:0000256" key="5">
    <source>
        <dbReference type="SAM" id="MobiDB-lite"/>
    </source>
</evidence>
<dbReference type="GO" id="GO:0016020">
    <property type="term" value="C:membrane"/>
    <property type="evidence" value="ECO:0007669"/>
    <property type="project" value="UniProtKB-SubCell"/>
</dbReference>
<evidence type="ECO:0000259" key="8">
    <source>
        <dbReference type="Pfam" id="PF07686"/>
    </source>
</evidence>
<keyword evidence="2 7" id="KW-0732">Signal</keyword>
<evidence type="ECO:0000256" key="7">
    <source>
        <dbReference type="SAM" id="SignalP"/>
    </source>
</evidence>
<feature type="compositionally biased region" description="Polar residues" evidence="5">
    <location>
        <begin position="300"/>
        <end position="323"/>
    </location>
</feature>
<feature type="domain" description="Immunoglobulin V-set" evidence="8">
    <location>
        <begin position="29"/>
        <end position="118"/>
    </location>
</feature>
<keyword evidence="6" id="KW-0812">Transmembrane</keyword>
<gene>
    <name evidence="9" type="ORF">E1301_Tti018831</name>
</gene>
<dbReference type="InterPro" id="IPR036179">
    <property type="entry name" value="Ig-like_dom_sf"/>
</dbReference>
<keyword evidence="6" id="KW-1133">Transmembrane helix</keyword>
<keyword evidence="4" id="KW-0325">Glycoprotein</keyword>
<keyword evidence="10" id="KW-1185">Reference proteome</keyword>
<evidence type="ECO:0000256" key="1">
    <source>
        <dbReference type="ARBA" id="ARBA00004370"/>
    </source>
</evidence>
<proteinExistence type="predicted"/>
<dbReference type="EMBL" id="SOYY01000007">
    <property type="protein sequence ID" value="KAA0718635.1"/>
    <property type="molecule type" value="Genomic_DNA"/>
</dbReference>
<evidence type="ECO:0000256" key="4">
    <source>
        <dbReference type="ARBA" id="ARBA00023180"/>
    </source>
</evidence>
<keyword evidence="3 6" id="KW-0472">Membrane</keyword>
<dbReference type="InterPro" id="IPR015631">
    <property type="entry name" value="CD2/SLAM_rcpt"/>
</dbReference>
<dbReference type="InterPro" id="IPR013783">
    <property type="entry name" value="Ig-like_fold"/>
</dbReference>
<evidence type="ECO:0000256" key="3">
    <source>
        <dbReference type="ARBA" id="ARBA00023136"/>
    </source>
</evidence>
<dbReference type="PANTHER" id="PTHR12080">
    <property type="entry name" value="SIGNALING LYMPHOCYTIC ACTIVATION MOLECULE"/>
    <property type="match status" value="1"/>
</dbReference>
<name>A0A5A9PAD8_9TELE</name>
<evidence type="ECO:0000313" key="9">
    <source>
        <dbReference type="EMBL" id="KAA0718635.1"/>
    </source>
</evidence>
<feature type="transmembrane region" description="Helical" evidence="6">
    <location>
        <begin position="219"/>
        <end position="246"/>
    </location>
</feature>
<organism evidence="9 10">
    <name type="scientific">Triplophysa tibetana</name>
    <dbReference type="NCBI Taxonomy" id="1572043"/>
    <lineage>
        <taxon>Eukaryota</taxon>
        <taxon>Metazoa</taxon>
        <taxon>Chordata</taxon>
        <taxon>Craniata</taxon>
        <taxon>Vertebrata</taxon>
        <taxon>Euteleostomi</taxon>
        <taxon>Actinopterygii</taxon>
        <taxon>Neopterygii</taxon>
        <taxon>Teleostei</taxon>
        <taxon>Ostariophysi</taxon>
        <taxon>Cypriniformes</taxon>
        <taxon>Nemacheilidae</taxon>
        <taxon>Triplophysa</taxon>
    </lineage>
</organism>
<evidence type="ECO:0000313" key="10">
    <source>
        <dbReference type="Proteomes" id="UP000324632"/>
    </source>
</evidence>
<dbReference type="InterPro" id="IPR013106">
    <property type="entry name" value="Ig_V-set"/>
</dbReference>
<protein>
    <recommendedName>
        <fullName evidence="8">Immunoglobulin V-set domain-containing protein</fullName>
    </recommendedName>
</protein>
<dbReference type="Proteomes" id="UP000324632">
    <property type="component" value="Chromosome 7"/>
</dbReference>
<comment type="caution">
    <text evidence="9">The sequence shown here is derived from an EMBL/GenBank/DDBJ whole genome shotgun (WGS) entry which is preliminary data.</text>
</comment>
<accession>A0A5A9PAD8</accession>
<feature type="chain" id="PRO_5022917077" description="Immunoglobulin V-set domain-containing protein" evidence="7">
    <location>
        <begin position="26"/>
        <end position="360"/>
    </location>
</feature>
<evidence type="ECO:0000256" key="2">
    <source>
        <dbReference type="ARBA" id="ARBA00022729"/>
    </source>
</evidence>
<evidence type="ECO:0000256" key="6">
    <source>
        <dbReference type="SAM" id="Phobius"/>
    </source>
</evidence>
<feature type="region of interest" description="Disordered" evidence="5">
    <location>
        <begin position="297"/>
        <end position="323"/>
    </location>
</feature>
<dbReference type="PANTHER" id="PTHR12080:SF56">
    <property type="entry name" value="NATURAL KILLER CELL RECEPTOR 2B4"/>
    <property type="match status" value="1"/>
</dbReference>
<reference evidence="9 10" key="1">
    <citation type="journal article" date="2019" name="Mol. Ecol. Resour.">
        <title>Chromosome-level genome assembly of Triplophysa tibetana, a fish adapted to the harsh high-altitude environment of the Tibetan Plateau.</title>
        <authorList>
            <person name="Yang X."/>
            <person name="Liu H."/>
            <person name="Ma Z."/>
            <person name="Zou Y."/>
            <person name="Zou M."/>
            <person name="Mao Y."/>
            <person name="Li X."/>
            <person name="Wang H."/>
            <person name="Chen T."/>
            <person name="Wang W."/>
            <person name="Yang R."/>
        </authorList>
    </citation>
    <scope>NUCLEOTIDE SEQUENCE [LARGE SCALE GENOMIC DNA]</scope>
    <source>
        <strain evidence="9">TTIB1903HZAU</strain>
        <tissue evidence="9">Muscle</tissue>
    </source>
</reference>
<feature type="signal peptide" evidence="7">
    <location>
        <begin position="1"/>
        <end position="25"/>
    </location>
</feature>
<dbReference type="Gene3D" id="2.60.40.10">
    <property type="entry name" value="Immunoglobulins"/>
    <property type="match status" value="1"/>
</dbReference>
<dbReference type="SUPFAM" id="SSF48726">
    <property type="entry name" value="Immunoglobulin"/>
    <property type="match status" value="1"/>
</dbReference>
<dbReference type="Pfam" id="PF07686">
    <property type="entry name" value="V-set"/>
    <property type="match status" value="1"/>
</dbReference>
<sequence>MCAMMVSQLLLSYALLIYNTGFSAGDIVYVETGASVQLNIQREKLPAEFDDISWKNEKSQNLVKYFIKSNDVKPHSSYIDRVDFNTETFSLTLKNMQKIDSGIYRAIASSENDINMAEHKVSVIDAVKAPVLTGNSNWSITEPCNFTCTADNLTIFNYFSKSCSEEEKSSGIYNLNLKCTDNLIICNYSNPVSWKNDTNTVEQLCNVIPVNITSGAGSVLLLLLSLIPLFCFMLLGLFGVVGFCFYKNRKVLLLNAQHRESTVYADVEEKQSKSSLEMKGSANAQTVYKPAEMEPGVTMATGQTTPDPESTNQNPPATGNPVTVYSTVQRHPIPPTSESEKTIYAVVKRPLAGFESVNQQ</sequence>